<dbReference type="Proteomes" id="UP000605099">
    <property type="component" value="Unassembled WGS sequence"/>
</dbReference>
<dbReference type="SUPFAM" id="SSF46689">
    <property type="entry name" value="Homeodomain-like"/>
    <property type="match status" value="1"/>
</dbReference>
<evidence type="ECO:0000256" key="1">
    <source>
        <dbReference type="ARBA" id="ARBA00022491"/>
    </source>
</evidence>
<evidence type="ECO:0000256" key="3">
    <source>
        <dbReference type="ARBA" id="ARBA00023125"/>
    </source>
</evidence>
<dbReference type="InterPro" id="IPR001647">
    <property type="entry name" value="HTH_TetR"/>
</dbReference>
<proteinExistence type="predicted"/>
<dbReference type="InterPro" id="IPR009057">
    <property type="entry name" value="Homeodomain-like_sf"/>
</dbReference>
<evidence type="ECO:0000313" key="8">
    <source>
        <dbReference type="Proteomes" id="UP000605099"/>
    </source>
</evidence>
<keyword evidence="1" id="KW-0678">Repressor</keyword>
<keyword evidence="3 5" id="KW-0238">DNA-binding</keyword>
<dbReference type="InterPro" id="IPR050109">
    <property type="entry name" value="HTH-type_TetR-like_transc_reg"/>
</dbReference>
<keyword evidence="4" id="KW-0804">Transcription</keyword>
<evidence type="ECO:0000259" key="6">
    <source>
        <dbReference type="PROSITE" id="PS50977"/>
    </source>
</evidence>
<dbReference type="PROSITE" id="PS50977">
    <property type="entry name" value="HTH_TETR_2"/>
    <property type="match status" value="1"/>
</dbReference>
<dbReference type="PANTHER" id="PTHR30055:SF234">
    <property type="entry name" value="HTH-TYPE TRANSCRIPTIONAL REGULATOR BETI"/>
    <property type="match status" value="1"/>
</dbReference>
<keyword evidence="8" id="KW-1185">Reference proteome</keyword>
<dbReference type="InterPro" id="IPR036271">
    <property type="entry name" value="Tet_transcr_reg_TetR-rel_C_sf"/>
</dbReference>
<comment type="caution">
    <text evidence="7">The sequence shown here is derived from an EMBL/GenBank/DDBJ whole genome shotgun (WGS) entry which is preliminary data.</text>
</comment>
<reference evidence="8" key="1">
    <citation type="journal article" date="2019" name="Int. J. Syst. Evol. Microbiol.">
        <title>The Global Catalogue of Microorganisms (GCM) 10K type strain sequencing project: providing services to taxonomists for standard genome sequencing and annotation.</title>
        <authorList>
            <consortium name="The Broad Institute Genomics Platform"/>
            <consortium name="The Broad Institute Genome Sequencing Center for Infectious Disease"/>
            <person name="Wu L."/>
            <person name="Ma J."/>
        </authorList>
    </citation>
    <scope>NUCLEOTIDE SEQUENCE [LARGE SCALE GENOMIC DNA]</scope>
    <source>
        <strain evidence="8">CGMCC 1.6784</strain>
    </source>
</reference>
<protein>
    <recommendedName>
        <fullName evidence="6">HTH tetR-type domain-containing protein</fullName>
    </recommendedName>
</protein>
<evidence type="ECO:0000256" key="5">
    <source>
        <dbReference type="PROSITE-ProRule" id="PRU00335"/>
    </source>
</evidence>
<evidence type="ECO:0000256" key="2">
    <source>
        <dbReference type="ARBA" id="ARBA00023015"/>
    </source>
</evidence>
<sequence>MRVDPDKRRKDIAQVTIDLVAREGLAAATFRRIAAEGGWSTASITNYFVDKQDLLVWTFQVLSVEGERRFEEALDISENDPVPALLTMAPWCPANVRRWKAYLAFWDAAVRDPELAALLADSTSVGMDLLERLVSRSLRAGADARVAVELLNATIQGVALQMLVDHRGWSEAKIRAILLESHKSAIGRFAAASSM</sequence>
<dbReference type="EMBL" id="BMLK01000011">
    <property type="protein sequence ID" value="GGN52560.1"/>
    <property type="molecule type" value="Genomic_DNA"/>
</dbReference>
<keyword evidence="2" id="KW-0805">Transcription regulation</keyword>
<dbReference type="Gene3D" id="1.10.357.10">
    <property type="entry name" value="Tetracycline Repressor, domain 2"/>
    <property type="match status" value="1"/>
</dbReference>
<feature type="domain" description="HTH tetR-type" evidence="6">
    <location>
        <begin position="6"/>
        <end position="66"/>
    </location>
</feature>
<dbReference type="PANTHER" id="PTHR30055">
    <property type="entry name" value="HTH-TYPE TRANSCRIPTIONAL REGULATOR RUTR"/>
    <property type="match status" value="1"/>
</dbReference>
<dbReference type="SUPFAM" id="SSF48498">
    <property type="entry name" value="Tetracyclin repressor-like, C-terminal domain"/>
    <property type="match status" value="1"/>
</dbReference>
<gene>
    <name evidence="7" type="ORF">GCM10011349_26240</name>
</gene>
<dbReference type="Pfam" id="PF00440">
    <property type="entry name" value="TetR_N"/>
    <property type="match status" value="1"/>
</dbReference>
<name>A0ABQ2JQ61_9SPHN</name>
<feature type="DNA-binding region" description="H-T-H motif" evidence="5">
    <location>
        <begin position="29"/>
        <end position="48"/>
    </location>
</feature>
<evidence type="ECO:0000313" key="7">
    <source>
        <dbReference type="EMBL" id="GGN52560.1"/>
    </source>
</evidence>
<evidence type="ECO:0000256" key="4">
    <source>
        <dbReference type="ARBA" id="ARBA00023163"/>
    </source>
</evidence>
<dbReference type="Pfam" id="PF13977">
    <property type="entry name" value="TetR_C_6"/>
    <property type="match status" value="1"/>
</dbReference>
<dbReference type="RefSeq" id="WP_188820135.1">
    <property type="nucleotide sequence ID" value="NZ_BMLK01000011.1"/>
</dbReference>
<organism evidence="7 8">
    <name type="scientific">Novosphingobium indicum</name>
    <dbReference type="NCBI Taxonomy" id="462949"/>
    <lineage>
        <taxon>Bacteria</taxon>
        <taxon>Pseudomonadati</taxon>
        <taxon>Pseudomonadota</taxon>
        <taxon>Alphaproteobacteria</taxon>
        <taxon>Sphingomonadales</taxon>
        <taxon>Sphingomonadaceae</taxon>
        <taxon>Novosphingobium</taxon>
    </lineage>
</organism>
<dbReference type="InterPro" id="IPR039538">
    <property type="entry name" value="BetI_C"/>
</dbReference>
<accession>A0ABQ2JQ61</accession>